<accession>A0A4Y7SFA9</accession>
<evidence type="ECO:0000313" key="2">
    <source>
        <dbReference type="Proteomes" id="UP000298030"/>
    </source>
</evidence>
<evidence type="ECO:0008006" key="3">
    <source>
        <dbReference type="Google" id="ProtNLM"/>
    </source>
</evidence>
<reference evidence="1 2" key="1">
    <citation type="journal article" date="2019" name="Nat. Ecol. Evol.">
        <title>Megaphylogeny resolves global patterns of mushroom evolution.</title>
        <authorList>
            <person name="Varga T."/>
            <person name="Krizsan K."/>
            <person name="Foldi C."/>
            <person name="Dima B."/>
            <person name="Sanchez-Garcia M."/>
            <person name="Sanchez-Ramirez S."/>
            <person name="Szollosi G.J."/>
            <person name="Szarkandi J.G."/>
            <person name="Papp V."/>
            <person name="Albert L."/>
            <person name="Andreopoulos W."/>
            <person name="Angelini C."/>
            <person name="Antonin V."/>
            <person name="Barry K.W."/>
            <person name="Bougher N.L."/>
            <person name="Buchanan P."/>
            <person name="Buyck B."/>
            <person name="Bense V."/>
            <person name="Catcheside P."/>
            <person name="Chovatia M."/>
            <person name="Cooper J."/>
            <person name="Damon W."/>
            <person name="Desjardin D."/>
            <person name="Finy P."/>
            <person name="Geml J."/>
            <person name="Haridas S."/>
            <person name="Hughes K."/>
            <person name="Justo A."/>
            <person name="Karasinski D."/>
            <person name="Kautmanova I."/>
            <person name="Kiss B."/>
            <person name="Kocsube S."/>
            <person name="Kotiranta H."/>
            <person name="LaButti K.M."/>
            <person name="Lechner B.E."/>
            <person name="Liimatainen K."/>
            <person name="Lipzen A."/>
            <person name="Lukacs Z."/>
            <person name="Mihaltcheva S."/>
            <person name="Morgado L.N."/>
            <person name="Niskanen T."/>
            <person name="Noordeloos M.E."/>
            <person name="Ohm R.A."/>
            <person name="Ortiz-Santana B."/>
            <person name="Ovrebo C."/>
            <person name="Racz N."/>
            <person name="Riley R."/>
            <person name="Savchenko A."/>
            <person name="Shiryaev A."/>
            <person name="Soop K."/>
            <person name="Spirin V."/>
            <person name="Szebenyi C."/>
            <person name="Tomsovsky M."/>
            <person name="Tulloss R.E."/>
            <person name="Uehling J."/>
            <person name="Grigoriev I.V."/>
            <person name="Vagvolgyi C."/>
            <person name="Papp T."/>
            <person name="Martin F.M."/>
            <person name="Miettinen O."/>
            <person name="Hibbett D.S."/>
            <person name="Nagy L.G."/>
        </authorList>
    </citation>
    <scope>NUCLEOTIDE SEQUENCE [LARGE SCALE GENOMIC DNA]</scope>
    <source>
        <strain evidence="1 2">FP101781</strain>
    </source>
</reference>
<dbReference type="AlphaFoldDB" id="A0A4Y7SFA9"/>
<organism evidence="1 2">
    <name type="scientific">Coprinellus micaceus</name>
    <name type="common">Glistening ink-cap mushroom</name>
    <name type="synonym">Coprinus micaceus</name>
    <dbReference type="NCBI Taxonomy" id="71717"/>
    <lineage>
        <taxon>Eukaryota</taxon>
        <taxon>Fungi</taxon>
        <taxon>Dikarya</taxon>
        <taxon>Basidiomycota</taxon>
        <taxon>Agaricomycotina</taxon>
        <taxon>Agaricomycetes</taxon>
        <taxon>Agaricomycetidae</taxon>
        <taxon>Agaricales</taxon>
        <taxon>Agaricineae</taxon>
        <taxon>Psathyrellaceae</taxon>
        <taxon>Coprinellus</taxon>
    </lineage>
</organism>
<protein>
    <recommendedName>
        <fullName evidence="3">F-box domain-containing protein</fullName>
    </recommendedName>
</protein>
<comment type="caution">
    <text evidence="1">The sequence shown here is derived from an EMBL/GenBank/DDBJ whole genome shotgun (WGS) entry which is preliminary data.</text>
</comment>
<name>A0A4Y7SFA9_COPMI</name>
<dbReference type="Proteomes" id="UP000298030">
    <property type="component" value="Unassembled WGS sequence"/>
</dbReference>
<sequence>MSNTYQATENLPVELQDLISSFCSFDTLRNLAGVSKTFQAVAEQRLYASIAIRTYERKESVLTMIAACASRASYVKSLKTDYHCLEPSLVGDLIRALPYMKNLKELRIRLGRSLGNHHTAMLDDVLSGTHFNLNVLFVEDHLDLRRIVEAQKYLGFLGVYETYTSAYQDSSSSSPLSALSSLQNRCLPVVGLGTRGNVRGYGRVTLLPGLLSLEQAQSLDELVRHHFHIGENRKCSPGSDPEWVTTVVVHLPAAVDQDVFEAFGESVCRAFPNTSEVELVMKCGLVRVLSPLSPTWATCHEC</sequence>
<dbReference type="EMBL" id="QPFP01000145">
    <property type="protein sequence ID" value="TEB20292.1"/>
    <property type="molecule type" value="Genomic_DNA"/>
</dbReference>
<keyword evidence="2" id="KW-1185">Reference proteome</keyword>
<evidence type="ECO:0000313" key="1">
    <source>
        <dbReference type="EMBL" id="TEB20292.1"/>
    </source>
</evidence>
<proteinExistence type="predicted"/>
<gene>
    <name evidence="1" type="ORF">FA13DRAFT_1743174</name>
</gene>